<dbReference type="AlphaFoldDB" id="A0A0H3NXV9"/>
<dbReference type="RefSeq" id="WP_005161996.1">
    <property type="nucleotide sequence ID" value="NC_017564.1"/>
</dbReference>
<dbReference type="GeneID" id="31410991"/>
<accession>A0A0H3NXV9</accession>
<feature type="chain" id="PRO_5002617056" evidence="1">
    <location>
        <begin position="23"/>
        <end position="678"/>
    </location>
</feature>
<evidence type="ECO:0000256" key="1">
    <source>
        <dbReference type="SAM" id="SignalP"/>
    </source>
</evidence>
<organism evidence="2 3">
    <name type="scientific">Yersinia enterocolitica subsp. palearctica serotype O:3 (strain DSM 13030 / CIP 106945 / Y11)</name>
    <dbReference type="NCBI Taxonomy" id="930944"/>
    <lineage>
        <taxon>Bacteria</taxon>
        <taxon>Pseudomonadati</taxon>
        <taxon>Pseudomonadota</taxon>
        <taxon>Gammaproteobacteria</taxon>
        <taxon>Enterobacterales</taxon>
        <taxon>Yersiniaceae</taxon>
        <taxon>Yersinia</taxon>
    </lineage>
</organism>
<dbReference type="Proteomes" id="UP000008084">
    <property type="component" value="Chromosome"/>
</dbReference>
<sequence length="678" mass="75657">MNKKRILLLFSLYLLTSQLVYSELSLSFDYSTPAINNKTECSHYYNNSLDEEFCPYQDDSIIHNINENKLTISAKYNSQPDCGTNCVIMGKKVIPLDEIFHPPNTDIEHPSKVALFSFEIDSNTTFNLNLEGNVDITVDDNEINILSSETPGQQLSHSLHPDTSSISFIFEISNAGLKINYMESHQGQNGIPSPTLIFHSERAKNLNPLPNLVIYNNMAYPLVMNQQLMVAMSDDHRSKRGTPGIMGCILSGPLALYNIVTHGRCNQVESAWASMKSFFGGEDKAKMQLVAGTATVLKPLPVTSEDPEKQPNTLILSYIDLPSLHQQSLTLPAVAKACEIPLENLVSSRFPRQLDGPACGSWLSRLLADFTLLFGSSLRDWSLEHLRQVLDSAIDTDSSGYAGNDIGTEERLVQWIRRGVRELGREEAIDLITRSFRYAERELANYYLQTNGADTTPSDVQNLPLGHYILSLDNYIPATEPVRIRRNGVWEISTSLAFQVEIISGENQAAERELRAASLAAINEWAEKYYSLTYGTMLTHDQKTHKETKTPVTAADKIIYSARIASDSLQAHLQDNTAKYLFVVVKLENNIVHMLEARKYTINNKTQEGHYYLANSLTTPKFIIDANSEGSVRGSGTTAVHGLADYLKNNGIKFIHSDVASPPSARVKNKLGFEHNEL</sequence>
<dbReference type="EMBL" id="FR729477">
    <property type="protein sequence ID" value="CBY29501.1"/>
    <property type="molecule type" value="Genomic_DNA"/>
</dbReference>
<protein>
    <submittedName>
        <fullName evidence="2">Putative exported protein YPO2884</fullName>
    </submittedName>
</protein>
<dbReference type="PATRIC" id="fig|930944.6.peg.3013"/>
<name>A0A0H3NXV9_YERE1</name>
<gene>
    <name evidence="2" type="ordered locus">Y11_30291</name>
</gene>
<dbReference type="KEGG" id="yey:Y11_30291"/>
<feature type="signal peptide" evidence="1">
    <location>
        <begin position="1"/>
        <end position="22"/>
    </location>
</feature>
<keyword evidence="1" id="KW-0732">Signal</keyword>
<evidence type="ECO:0000313" key="3">
    <source>
        <dbReference type="Proteomes" id="UP000008084"/>
    </source>
</evidence>
<reference evidence="2 3" key="1">
    <citation type="journal article" date="2011" name="J. Bacteriol.">
        <title>Complete genome sequence of Yersinia enterocolitica subsp. palearctica serogroup O:3.</title>
        <authorList>
            <person name="Batzilla J."/>
            <person name="Hoper D."/>
            <person name="Antonenka U."/>
            <person name="Heesemann J."/>
            <person name="Rakin A."/>
        </authorList>
    </citation>
    <scope>NUCLEOTIDE SEQUENCE [LARGE SCALE GENOMIC DNA]</scope>
    <source>
        <strain evidence="3">DSM 13030 / CIP 106945 / Y11</strain>
    </source>
</reference>
<proteinExistence type="predicted"/>
<evidence type="ECO:0000313" key="2">
    <source>
        <dbReference type="EMBL" id="CBY29501.1"/>
    </source>
</evidence>
<dbReference type="HOGENOM" id="CLU_381699_0_0_6"/>